<evidence type="ECO:0000256" key="4">
    <source>
        <dbReference type="ARBA" id="ARBA00022695"/>
    </source>
</evidence>
<feature type="region of interest" description="Disordered" evidence="7">
    <location>
        <begin position="693"/>
        <end position="713"/>
    </location>
</feature>
<reference evidence="9 10" key="1">
    <citation type="journal article" date="2011" name="Science">
        <title>The ecoresponsive genome of Daphnia pulex.</title>
        <authorList>
            <person name="Colbourne J.K."/>
            <person name="Pfrender M.E."/>
            <person name="Gilbert D."/>
            <person name="Thomas W.K."/>
            <person name="Tucker A."/>
            <person name="Oakley T.H."/>
            <person name="Tokishita S."/>
            <person name="Aerts A."/>
            <person name="Arnold G.J."/>
            <person name="Basu M.K."/>
            <person name="Bauer D.J."/>
            <person name="Caceres C.E."/>
            <person name="Carmel L."/>
            <person name="Casola C."/>
            <person name="Choi J.H."/>
            <person name="Detter J.C."/>
            <person name="Dong Q."/>
            <person name="Dusheyko S."/>
            <person name="Eads B.D."/>
            <person name="Frohlich T."/>
            <person name="Geiler-Samerotte K.A."/>
            <person name="Gerlach D."/>
            <person name="Hatcher P."/>
            <person name="Jogdeo S."/>
            <person name="Krijgsveld J."/>
            <person name="Kriventseva E.V."/>
            <person name="Kultz D."/>
            <person name="Laforsch C."/>
            <person name="Lindquist E."/>
            <person name="Lopez J."/>
            <person name="Manak J.R."/>
            <person name="Muller J."/>
            <person name="Pangilinan J."/>
            <person name="Patwardhan R.P."/>
            <person name="Pitluck S."/>
            <person name="Pritham E.J."/>
            <person name="Rechtsteiner A."/>
            <person name="Rho M."/>
            <person name="Rogozin I.B."/>
            <person name="Sakarya O."/>
            <person name="Salamov A."/>
            <person name="Schaack S."/>
            <person name="Shapiro H."/>
            <person name="Shiga Y."/>
            <person name="Skalitzky C."/>
            <person name="Smith Z."/>
            <person name="Souvorov A."/>
            <person name="Sung W."/>
            <person name="Tang Z."/>
            <person name="Tsuchiya D."/>
            <person name="Tu H."/>
            <person name="Vos H."/>
            <person name="Wang M."/>
            <person name="Wolf Y.I."/>
            <person name="Yamagata H."/>
            <person name="Yamada T."/>
            <person name="Ye Y."/>
            <person name="Shaw J.R."/>
            <person name="Andrews J."/>
            <person name="Crease T.J."/>
            <person name="Tang H."/>
            <person name="Lucas S.M."/>
            <person name="Robertson H.M."/>
            <person name="Bork P."/>
            <person name="Koonin E.V."/>
            <person name="Zdobnov E.M."/>
            <person name="Grigoriev I.V."/>
            <person name="Lynch M."/>
            <person name="Boore J.L."/>
        </authorList>
    </citation>
    <scope>NUCLEOTIDE SEQUENCE [LARGE SCALE GENOMIC DNA]</scope>
</reference>
<comment type="function">
    <text evidence="6">DNA-dependent RNA polymerase catalyzes the transcription of DNA into RNA using the four ribonucleoside triphosphates as substrates.</text>
</comment>
<dbReference type="GO" id="GO:0042789">
    <property type="term" value="P:mRNA transcription by RNA polymerase II"/>
    <property type="evidence" value="ECO:0000318"/>
    <property type="project" value="GO_Central"/>
</dbReference>
<dbReference type="SMART" id="SM00663">
    <property type="entry name" value="RPOLA_N"/>
    <property type="match status" value="1"/>
</dbReference>
<evidence type="ECO:0000256" key="7">
    <source>
        <dbReference type="SAM" id="MobiDB-lite"/>
    </source>
</evidence>
<dbReference type="InterPro" id="IPR044893">
    <property type="entry name" value="RNA_pol_Rpb1_clamp_domain"/>
</dbReference>
<dbReference type="Gene3D" id="3.30.1490.180">
    <property type="entry name" value="RNA polymerase ii"/>
    <property type="match status" value="1"/>
</dbReference>
<dbReference type="Pfam" id="PF00623">
    <property type="entry name" value="RNA_pol_Rpb1_2"/>
    <property type="match status" value="1"/>
</dbReference>
<evidence type="ECO:0000259" key="8">
    <source>
        <dbReference type="SMART" id="SM00663"/>
    </source>
</evidence>
<dbReference type="AlphaFoldDB" id="E9HYI5"/>
<name>E9HYI5_DAPPU</name>
<keyword evidence="2 6" id="KW-0240">DNA-directed RNA polymerase</keyword>
<evidence type="ECO:0000256" key="1">
    <source>
        <dbReference type="ARBA" id="ARBA00006460"/>
    </source>
</evidence>
<dbReference type="InterPro" id="IPR045867">
    <property type="entry name" value="DNA-dir_RpoC_beta_prime"/>
</dbReference>
<dbReference type="STRING" id="6669.E9HYI5"/>
<dbReference type="FunFam" id="2.40.40.20:FF:000019">
    <property type="entry name" value="DNA-directed RNA polymerase II subunit RPB1"/>
    <property type="match status" value="1"/>
</dbReference>
<comment type="similarity">
    <text evidence="1 6">Belongs to the RNA polymerase beta' chain family.</text>
</comment>
<dbReference type="CDD" id="cd02733">
    <property type="entry name" value="RNAP_II_RPB1_N"/>
    <property type="match status" value="1"/>
</dbReference>
<dbReference type="EMBL" id="GL733169">
    <property type="protein sequence ID" value="EFX63195.1"/>
    <property type="molecule type" value="Genomic_DNA"/>
</dbReference>
<proteinExistence type="inferred from homology"/>
<dbReference type="Pfam" id="PF04997">
    <property type="entry name" value="RNA_pol_Rpb1_1"/>
    <property type="match status" value="1"/>
</dbReference>
<evidence type="ECO:0000313" key="10">
    <source>
        <dbReference type="Proteomes" id="UP000000305"/>
    </source>
</evidence>
<feature type="domain" description="RNA polymerase N-terminal" evidence="8">
    <location>
        <begin position="226"/>
        <end position="522"/>
    </location>
</feature>
<dbReference type="Gene3D" id="1.10.274.100">
    <property type="entry name" value="RNA polymerase Rpb1, domain 3"/>
    <property type="match status" value="1"/>
</dbReference>
<dbReference type="InterPro" id="IPR042102">
    <property type="entry name" value="RNA_pol_Rpb1_3_sf"/>
</dbReference>
<dbReference type="GO" id="GO:0003677">
    <property type="term" value="F:DNA binding"/>
    <property type="evidence" value="ECO:0007669"/>
    <property type="project" value="InterPro"/>
</dbReference>
<accession>E9HYI5</accession>
<dbReference type="OMA" id="TSNMDEM"/>
<evidence type="ECO:0000256" key="5">
    <source>
        <dbReference type="ARBA" id="ARBA00023163"/>
    </source>
</evidence>
<organism evidence="9 10">
    <name type="scientific">Daphnia pulex</name>
    <name type="common">Water flea</name>
    <dbReference type="NCBI Taxonomy" id="6669"/>
    <lineage>
        <taxon>Eukaryota</taxon>
        <taxon>Metazoa</taxon>
        <taxon>Ecdysozoa</taxon>
        <taxon>Arthropoda</taxon>
        <taxon>Crustacea</taxon>
        <taxon>Branchiopoda</taxon>
        <taxon>Diplostraca</taxon>
        <taxon>Cladocera</taxon>
        <taxon>Anomopoda</taxon>
        <taxon>Daphniidae</taxon>
        <taxon>Daphnia</taxon>
    </lineage>
</organism>
<dbReference type="InterPro" id="IPR007066">
    <property type="entry name" value="RNA_pol_Rpb1_3"/>
</dbReference>
<dbReference type="Gene3D" id="2.40.40.20">
    <property type="match status" value="1"/>
</dbReference>
<dbReference type="SUPFAM" id="SSF64484">
    <property type="entry name" value="beta and beta-prime subunits of DNA dependent RNA-polymerase"/>
    <property type="match status" value="1"/>
</dbReference>
<evidence type="ECO:0000256" key="3">
    <source>
        <dbReference type="ARBA" id="ARBA00022679"/>
    </source>
</evidence>
<dbReference type="InterPro" id="IPR006592">
    <property type="entry name" value="RNA_pol_N"/>
</dbReference>
<dbReference type="InterPro" id="IPR038120">
    <property type="entry name" value="Rpb1_funnel_sf"/>
</dbReference>
<keyword evidence="4 6" id="KW-0548">Nucleotidyltransferase</keyword>
<dbReference type="InterPro" id="IPR007080">
    <property type="entry name" value="RNA_pol_Rpb1_1"/>
</dbReference>
<dbReference type="InParanoid" id="E9HYI5"/>
<dbReference type="PANTHER" id="PTHR19376">
    <property type="entry name" value="DNA-DIRECTED RNA POLYMERASE"/>
    <property type="match status" value="1"/>
</dbReference>
<dbReference type="Pfam" id="PF04983">
    <property type="entry name" value="RNA_pol_Rpb1_3"/>
    <property type="match status" value="1"/>
</dbReference>
<protein>
    <recommendedName>
        <fullName evidence="6">DNA-directed RNA polymerase subunit</fullName>
        <ecNumber evidence="6">2.7.7.6</ecNumber>
    </recommendedName>
</protein>
<dbReference type="PhylomeDB" id="E9HYI5"/>
<dbReference type="FunFam" id="4.10.860.120:FF:000005">
    <property type="entry name" value="DNA-directed RNA polymerase subunit"/>
    <property type="match status" value="1"/>
</dbReference>
<feature type="compositionally biased region" description="Polar residues" evidence="7">
    <location>
        <begin position="702"/>
        <end position="713"/>
    </location>
</feature>
<dbReference type="Proteomes" id="UP000000305">
    <property type="component" value="Unassembled WGS sequence"/>
</dbReference>
<dbReference type="OrthoDB" id="270392at2759"/>
<dbReference type="HOGENOM" id="CLU_000487_3_1_1"/>
<evidence type="ECO:0000313" key="9">
    <source>
        <dbReference type="EMBL" id="EFX63195.1"/>
    </source>
</evidence>
<dbReference type="FunFam" id="1.10.274.100:FF:000001">
    <property type="entry name" value="DNA-directed RNA polymerase subunit"/>
    <property type="match status" value="1"/>
</dbReference>
<dbReference type="Gene3D" id="1.10.132.30">
    <property type="match status" value="1"/>
</dbReference>
<dbReference type="KEGG" id="dpx:DAPPUDRAFT_335810"/>
<keyword evidence="10" id="KW-1185">Reference proteome</keyword>
<dbReference type="GO" id="GO:0003899">
    <property type="term" value="F:DNA-directed RNA polymerase activity"/>
    <property type="evidence" value="ECO:0007669"/>
    <property type="project" value="UniProtKB-EC"/>
</dbReference>
<dbReference type="InterPro" id="IPR000722">
    <property type="entry name" value="RNA_pol_asu"/>
</dbReference>
<dbReference type="eggNOG" id="KOG0260">
    <property type="taxonomic scope" value="Eukaryota"/>
</dbReference>
<evidence type="ECO:0000256" key="6">
    <source>
        <dbReference type="RuleBase" id="RU004279"/>
    </source>
</evidence>
<comment type="catalytic activity">
    <reaction evidence="6">
        <text>RNA(n) + a ribonucleoside 5'-triphosphate = RNA(n+1) + diphosphate</text>
        <dbReference type="Rhea" id="RHEA:21248"/>
        <dbReference type="Rhea" id="RHEA-COMP:14527"/>
        <dbReference type="Rhea" id="RHEA-COMP:17342"/>
        <dbReference type="ChEBI" id="CHEBI:33019"/>
        <dbReference type="ChEBI" id="CHEBI:61557"/>
        <dbReference type="ChEBI" id="CHEBI:140395"/>
        <dbReference type="EC" id="2.7.7.6"/>
    </reaction>
</comment>
<dbReference type="Gene3D" id="4.10.860.120">
    <property type="entry name" value="RNA polymerase II, clamp domain"/>
    <property type="match status" value="1"/>
</dbReference>
<gene>
    <name evidence="9" type="ORF">DAPPUDRAFT_335810</name>
</gene>
<dbReference type="PANTHER" id="PTHR19376:SF37">
    <property type="entry name" value="DNA-DIRECTED RNA POLYMERASE II SUBUNIT RPB1"/>
    <property type="match status" value="1"/>
</dbReference>
<keyword evidence="3 6" id="KW-0808">Transferase</keyword>
<evidence type="ECO:0000256" key="2">
    <source>
        <dbReference type="ARBA" id="ARBA00022478"/>
    </source>
</evidence>
<sequence length="713" mass="80449">MYFVGSETKQTIRVVKRVQFGILSPDEIERQSVTEGGIIHPEIYDEGGKRKLGGLMDPRQGVINRSARCTTCKRSINECPGHFGHIDLAKPVYHIGFLMKTIKILRCVCFYCSKLLVSPNNPSIKKILVISKGQPRTRMAHVHDLCKGINICEIDIETTGHVGCGRYQPKIRRQGLELIGEWKHVDEDWQETNLVLTAGRVWEIFKHISDEDCLILGMDPKYARPEWMIITRLPVPPPAVRPAVAMPGSARKQDDLTRKLADIVKANNELKRNVESGAVVHIIDKNIEMLQFHVATMMNNGLKGLPVAQLESGQPIVSITARLEGKEGRIRGNLMGKRVDFSARTVITPDPNLPIDQVGVPRSIAQNMTFPEIVTSFNIEKMQELVQRGEAKYLIRENADRIDLKYVKKNPVLEIGDTVERNIRDGDLVVLNRQPSLRKEDMMGHRVKVLPWPSIRLNPSCASPYNANFDGDEMNMHFPQKLETRSEVENILLTPRQIITPQANKPVMGIVQDTLVGTYKLTKRDVFLEKEQMMNLLMFLPTWDGKMPKPAILKPRPLWTGKQLFTLIIPGNVNMMITHSTHPDDEDEGPYKWISPGDTKVMVENGELVMGILCKKTLGASAASLLHIIFMELGHEVCGRFYGNIQTVINNWLLYEGHSIGIGDMLGDRPTYMDIQATIQNAKEDVIEVIQKSRNDELEPTPGNTLRQTGKIK</sequence>
<dbReference type="FunFam" id="3.30.1490.180:FF:000015">
    <property type="entry name" value="DNA-directed RNA polymerase subunit"/>
    <property type="match status" value="1"/>
</dbReference>
<dbReference type="EC" id="2.7.7.6" evidence="6"/>
<dbReference type="GO" id="GO:0005665">
    <property type="term" value="C:RNA polymerase II, core complex"/>
    <property type="evidence" value="ECO:0000318"/>
    <property type="project" value="GO_Central"/>
</dbReference>
<keyword evidence="5 6" id="KW-0804">Transcription</keyword>